<gene>
    <name evidence="4" type="ORF">OJ962_33035</name>
</gene>
<dbReference type="Proteomes" id="UP001147700">
    <property type="component" value="Unassembled WGS sequence"/>
</dbReference>
<dbReference type="InterPro" id="IPR027417">
    <property type="entry name" value="P-loop_NTPase"/>
</dbReference>
<feature type="domain" description="Orc1-like AAA ATPase" evidence="3">
    <location>
        <begin position="3"/>
        <end position="162"/>
    </location>
</feature>
<dbReference type="Pfam" id="PF13191">
    <property type="entry name" value="AAA_16"/>
    <property type="match status" value="1"/>
</dbReference>
<evidence type="ECO:0000259" key="3">
    <source>
        <dbReference type="Pfam" id="PF13191"/>
    </source>
</evidence>
<keyword evidence="2" id="KW-0067">ATP-binding</keyword>
<organism evidence="4 5">
    <name type="scientific">Solirubrobacter deserti</name>
    <dbReference type="NCBI Taxonomy" id="2282478"/>
    <lineage>
        <taxon>Bacteria</taxon>
        <taxon>Bacillati</taxon>
        <taxon>Actinomycetota</taxon>
        <taxon>Thermoleophilia</taxon>
        <taxon>Solirubrobacterales</taxon>
        <taxon>Solirubrobacteraceae</taxon>
        <taxon>Solirubrobacter</taxon>
    </lineage>
</organism>
<dbReference type="SUPFAM" id="SSF52540">
    <property type="entry name" value="P-loop containing nucleoside triphosphate hydrolases"/>
    <property type="match status" value="1"/>
</dbReference>
<dbReference type="EMBL" id="JAPCID010000085">
    <property type="protein sequence ID" value="MDA0142356.1"/>
    <property type="molecule type" value="Genomic_DNA"/>
</dbReference>
<keyword evidence="1" id="KW-0547">Nucleotide-binding</keyword>
<evidence type="ECO:0000256" key="1">
    <source>
        <dbReference type="ARBA" id="ARBA00022741"/>
    </source>
</evidence>
<proteinExistence type="predicted"/>
<dbReference type="InterPro" id="IPR011990">
    <property type="entry name" value="TPR-like_helical_dom_sf"/>
</dbReference>
<evidence type="ECO:0000313" key="5">
    <source>
        <dbReference type="Proteomes" id="UP001147700"/>
    </source>
</evidence>
<dbReference type="RefSeq" id="WP_270006899.1">
    <property type="nucleotide sequence ID" value="NZ_JAPCID010000085.1"/>
</dbReference>
<sequence>MDVVGREAELRMFATAAAEVDDGQTRLVGVVGEAGIGKTAVLAETARRARGDGFLVLEGRGAEHERDVPFGIVIDALDDHVAGLAPEDLAAVGSGLGAVLPAAGASSTTERFLQLRALRALIELVAREQPLTLLLDDLHWADAASFEFVLHLLRRPPRAPCLLAFALRPGTRATQLLAAARATPGFTHLALGPLADDAAYAMLAAVDPKQRARLAAEAAGNPLFLRELARHAGQAALPATLSAAVALELETLAPEARTLPAGAAVVRDPSEAELAAAAAGVDSAAARVDSAAALDALAAAELVTATGGRRTFAFRHPLVRRAIYEQTPPGWRMQAHQRVADALARRGAGPAARAYHVTRFAQAGDRAAVAVLTAAGEHAAATSPATAAQWYGAALELLPADARGPLLAPAARAYANAGQLEESRACLVEALEADDAPLELVSACAQAEIALGRHARARARLSEALRVAPPAAQAALAFELACDAMTQGRSDELRRWAEHAAATADDRVLRIGAQALARLGAIWTGERSPTDLAGRLAELDDRELSAQVAALPQIGRALLRLGHYRQASSIVARGLAICRETPHEQVLVWLRVVHVWTLALLLDFDAALTEVEAAEEAVRLQASPHPLLLVLCKRILVHHHRGDAVAAERAAEEACELAATLEPSAFTAHAVCHAAELRLERDPERCIHDLQAAAGPAVDLTDPSLSSWTRLQLVRAAVAAGRLADADRWADEAAARAEHLRLPVVSVRADCARAEASLARGDAPAAA</sequence>
<protein>
    <submittedName>
        <fullName evidence="4">AAA family ATPase</fullName>
    </submittedName>
</protein>
<reference evidence="4" key="1">
    <citation type="submission" date="2022-10" db="EMBL/GenBank/DDBJ databases">
        <title>The WGS of Solirubrobacter sp. CPCC 204708.</title>
        <authorList>
            <person name="Jiang Z."/>
        </authorList>
    </citation>
    <scope>NUCLEOTIDE SEQUENCE</scope>
    <source>
        <strain evidence="4">CPCC 204708</strain>
    </source>
</reference>
<dbReference type="SUPFAM" id="SSF48452">
    <property type="entry name" value="TPR-like"/>
    <property type="match status" value="1"/>
</dbReference>
<dbReference type="Gene3D" id="1.25.40.10">
    <property type="entry name" value="Tetratricopeptide repeat domain"/>
    <property type="match status" value="2"/>
</dbReference>
<dbReference type="PANTHER" id="PTHR16305:SF35">
    <property type="entry name" value="TRANSCRIPTIONAL ACTIVATOR DOMAIN"/>
    <property type="match status" value="1"/>
</dbReference>
<accession>A0ABT4RVS7</accession>
<dbReference type="InterPro" id="IPR041664">
    <property type="entry name" value="AAA_16"/>
</dbReference>
<comment type="caution">
    <text evidence="4">The sequence shown here is derived from an EMBL/GenBank/DDBJ whole genome shotgun (WGS) entry which is preliminary data.</text>
</comment>
<dbReference type="PANTHER" id="PTHR16305">
    <property type="entry name" value="TESTICULAR SOLUBLE ADENYLYL CYCLASE"/>
    <property type="match status" value="1"/>
</dbReference>
<evidence type="ECO:0000313" key="4">
    <source>
        <dbReference type="EMBL" id="MDA0142356.1"/>
    </source>
</evidence>
<evidence type="ECO:0000256" key="2">
    <source>
        <dbReference type="ARBA" id="ARBA00022840"/>
    </source>
</evidence>
<keyword evidence="5" id="KW-1185">Reference proteome</keyword>
<name>A0ABT4RVS7_9ACTN</name>
<feature type="non-terminal residue" evidence="4">
    <location>
        <position position="767"/>
    </location>
</feature>
<dbReference type="Gene3D" id="3.40.50.300">
    <property type="entry name" value="P-loop containing nucleotide triphosphate hydrolases"/>
    <property type="match status" value="1"/>
</dbReference>